<feature type="compositionally biased region" description="Polar residues" evidence="1">
    <location>
        <begin position="406"/>
        <end position="425"/>
    </location>
</feature>
<keyword evidence="2" id="KW-1133">Transmembrane helix</keyword>
<dbReference type="EMBL" id="VCAU01000017">
    <property type="protein sequence ID" value="KAF9891587.1"/>
    <property type="molecule type" value="Genomic_DNA"/>
</dbReference>
<dbReference type="Proteomes" id="UP001194746">
    <property type="component" value="Unassembled WGS sequence"/>
</dbReference>
<gene>
    <name evidence="4" type="ORF">FE257_003598</name>
</gene>
<keyword evidence="2" id="KW-0812">Transmembrane</keyword>
<keyword evidence="2" id="KW-0472">Membrane</keyword>
<evidence type="ECO:0000256" key="2">
    <source>
        <dbReference type="SAM" id="Phobius"/>
    </source>
</evidence>
<evidence type="ECO:0000256" key="1">
    <source>
        <dbReference type="SAM" id="MobiDB-lite"/>
    </source>
</evidence>
<reference evidence="4" key="1">
    <citation type="journal article" date="2019" name="Beilstein J. Org. Chem.">
        <title>Nanangenines: drimane sesquiterpenoids as the dominant metabolite cohort of a novel Australian fungus, Aspergillus nanangensis.</title>
        <authorList>
            <person name="Lacey H.J."/>
            <person name="Gilchrist C.L.M."/>
            <person name="Crombie A."/>
            <person name="Kalaitzis J.A."/>
            <person name="Vuong D."/>
            <person name="Rutledge P.J."/>
            <person name="Turner P."/>
            <person name="Pitt J.I."/>
            <person name="Lacey E."/>
            <person name="Chooi Y.H."/>
            <person name="Piggott A.M."/>
        </authorList>
    </citation>
    <scope>NUCLEOTIDE SEQUENCE</scope>
    <source>
        <strain evidence="4">MST-FP2251</strain>
    </source>
</reference>
<feature type="signal peptide" evidence="3">
    <location>
        <begin position="1"/>
        <end position="24"/>
    </location>
</feature>
<comment type="caution">
    <text evidence="4">The sequence shown here is derived from an EMBL/GenBank/DDBJ whole genome shotgun (WGS) entry which is preliminary data.</text>
</comment>
<accession>A0AAD4CTR6</accession>
<keyword evidence="3" id="KW-0732">Signal</keyword>
<evidence type="ECO:0000256" key="3">
    <source>
        <dbReference type="SAM" id="SignalP"/>
    </source>
</evidence>
<feature type="region of interest" description="Disordered" evidence="1">
    <location>
        <begin position="356"/>
        <end position="425"/>
    </location>
</feature>
<feature type="chain" id="PRO_5042232898" evidence="3">
    <location>
        <begin position="25"/>
        <end position="425"/>
    </location>
</feature>
<dbReference type="AlphaFoldDB" id="A0AAD4CTR6"/>
<organism evidence="4 5">
    <name type="scientific">Aspergillus nanangensis</name>
    <dbReference type="NCBI Taxonomy" id="2582783"/>
    <lineage>
        <taxon>Eukaryota</taxon>
        <taxon>Fungi</taxon>
        <taxon>Dikarya</taxon>
        <taxon>Ascomycota</taxon>
        <taxon>Pezizomycotina</taxon>
        <taxon>Eurotiomycetes</taxon>
        <taxon>Eurotiomycetidae</taxon>
        <taxon>Eurotiales</taxon>
        <taxon>Aspergillaceae</taxon>
        <taxon>Aspergillus</taxon>
        <taxon>Aspergillus subgen. Circumdati</taxon>
    </lineage>
</organism>
<evidence type="ECO:0000313" key="5">
    <source>
        <dbReference type="Proteomes" id="UP001194746"/>
    </source>
</evidence>
<evidence type="ECO:0000313" key="4">
    <source>
        <dbReference type="EMBL" id="KAF9891587.1"/>
    </source>
</evidence>
<feature type="transmembrane region" description="Helical" evidence="2">
    <location>
        <begin position="242"/>
        <end position="266"/>
    </location>
</feature>
<reference evidence="4" key="2">
    <citation type="submission" date="2020-02" db="EMBL/GenBank/DDBJ databases">
        <authorList>
            <person name="Gilchrist C.L.M."/>
            <person name="Chooi Y.-H."/>
        </authorList>
    </citation>
    <scope>NUCLEOTIDE SEQUENCE</scope>
    <source>
        <strain evidence="4">MST-FP2251</strain>
    </source>
</reference>
<name>A0AAD4CTR6_ASPNN</name>
<protein>
    <submittedName>
        <fullName evidence="4">Uncharacterized protein</fullName>
    </submittedName>
</protein>
<feature type="transmembrane region" description="Helical" evidence="2">
    <location>
        <begin position="287"/>
        <end position="305"/>
    </location>
</feature>
<keyword evidence="5" id="KW-1185">Reference proteome</keyword>
<sequence length="425" mass="47205">MSRHSFCILFLSFVISLICPHAVAAPWIVTDAYEQAIITDSDYYYGSTVVTTIQEILPTATSLPDAFSTITSISTADYYYDDDVTVIQKLYPTGVGKPNGRYHYYYDEDGLLISDLHTTMFMVQLTYTAPTGCSSQWTQTTAVEVTPPAMAQNLLPRTSTKTSVSVDSSLPFQPTTYTYDVVYVDPTQLPSSTLASISDSNIPTNMYTGEGCSYTGSSSSGYRYSGDYYDYHYDNWFMDGPYYAGLTLFGITLICSIGWIGLFVILGFIESWVRFRRLMTGWQTRRGLPVCWALTIIPITLLLLFCFKKGYRARSDADAEALKARWKAMSIWTKLKLFFIWGFRYRYPPMLGPAPARVATSKQPSKNPGPRLLETTPAQSVAPGSRRVSGEPTPPHGDGLPMAETSMPTASRSVSAPQQGENGRS</sequence>
<proteinExistence type="predicted"/>